<accession>A0A7Y8K4R1</accession>
<evidence type="ECO:0008006" key="3">
    <source>
        <dbReference type="Google" id="ProtNLM"/>
    </source>
</evidence>
<dbReference type="AlphaFoldDB" id="A0A7Y8K4R1"/>
<proteinExistence type="predicted"/>
<evidence type="ECO:0000313" key="1">
    <source>
        <dbReference type="EMBL" id="NWE76032.1"/>
    </source>
</evidence>
<dbReference type="InterPro" id="IPR029057">
    <property type="entry name" value="PRTase-like"/>
</dbReference>
<dbReference type="CDD" id="cd06223">
    <property type="entry name" value="PRTases_typeI"/>
    <property type="match status" value="1"/>
</dbReference>
<dbReference type="InterPro" id="IPR000836">
    <property type="entry name" value="PRTase_dom"/>
</dbReference>
<reference evidence="1 2" key="1">
    <citation type="submission" date="2020-04" db="EMBL/GenBank/DDBJ databases">
        <title>Molecular characterization of pseudomonads from Agaricus bisporus reveal novel blotch 2 pathogens in Western Europe.</title>
        <authorList>
            <person name="Taparia T."/>
            <person name="Krijger M."/>
            <person name="Haynes E."/>
            <person name="Elpinstone J.G."/>
            <person name="Noble R."/>
            <person name="Van Der Wolf J."/>
        </authorList>
    </citation>
    <scope>NUCLEOTIDE SEQUENCE [LARGE SCALE GENOMIC DNA]</scope>
    <source>
        <strain evidence="1 2">IPO3781</strain>
    </source>
</reference>
<dbReference type="RefSeq" id="WP_177113650.1">
    <property type="nucleotide sequence ID" value="NZ_JACARF010000013.1"/>
</dbReference>
<dbReference type="SUPFAM" id="SSF53271">
    <property type="entry name" value="PRTase-like"/>
    <property type="match status" value="1"/>
</dbReference>
<organism evidence="1 2">
    <name type="scientific">Pseudomonas yamanorum</name>
    <dbReference type="NCBI Taxonomy" id="515393"/>
    <lineage>
        <taxon>Bacteria</taxon>
        <taxon>Pseudomonadati</taxon>
        <taxon>Pseudomonadota</taxon>
        <taxon>Gammaproteobacteria</taxon>
        <taxon>Pseudomonadales</taxon>
        <taxon>Pseudomonadaceae</taxon>
        <taxon>Pseudomonas</taxon>
    </lineage>
</organism>
<dbReference type="Gene3D" id="3.40.50.2020">
    <property type="match status" value="1"/>
</dbReference>
<evidence type="ECO:0000313" key="2">
    <source>
        <dbReference type="Proteomes" id="UP000537188"/>
    </source>
</evidence>
<protein>
    <recommendedName>
        <fullName evidence="3">Phosphoribosyltransferase</fullName>
    </recommendedName>
</protein>
<name>A0A7Y8K4R1_9PSED</name>
<sequence length="219" mass="24618">MPIPPRLIDPTNRADHFYLVEGDECLYFHDYTPRQGPRHSGGNQFVFNLKKSVLARGQGHYKYKTQAIVGGAGMLKAAFDQSPWVYDRATICPIPPSKVPGHPEYDDRMTQIILRACLGTNADARELILQGNGYEASHRQADGARLRPAELEAIYTLAELPPRDMVILVDDVLTTGSHFVAARNVIRARYPDTRVVGFFMARRVVPNPFEDEIEIDLVL</sequence>
<comment type="caution">
    <text evidence="1">The sequence shown here is derived from an EMBL/GenBank/DDBJ whole genome shotgun (WGS) entry which is preliminary data.</text>
</comment>
<gene>
    <name evidence="1" type="ORF">HX828_10725</name>
</gene>
<dbReference type="EMBL" id="JACARF010000013">
    <property type="protein sequence ID" value="NWE76032.1"/>
    <property type="molecule type" value="Genomic_DNA"/>
</dbReference>
<dbReference type="Proteomes" id="UP000537188">
    <property type="component" value="Unassembled WGS sequence"/>
</dbReference>